<dbReference type="Pfam" id="PF12937">
    <property type="entry name" value="F-box-like"/>
    <property type="match status" value="1"/>
</dbReference>
<feature type="domain" description="F-box" evidence="1">
    <location>
        <begin position="36"/>
        <end position="73"/>
    </location>
</feature>
<dbReference type="Proteomes" id="UP000095283">
    <property type="component" value="Unplaced"/>
</dbReference>
<dbReference type="SUPFAM" id="SSF81383">
    <property type="entry name" value="F-box domain"/>
    <property type="match status" value="1"/>
</dbReference>
<dbReference type="AlphaFoldDB" id="A0A1I7X674"/>
<dbReference type="InterPro" id="IPR036047">
    <property type="entry name" value="F-box-like_dom_sf"/>
</dbReference>
<protein>
    <submittedName>
        <fullName evidence="3">F-box domain-containing protein</fullName>
    </submittedName>
</protein>
<evidence type="ECO:0000259" key="1">
    <source>
        <dbReference type="PROSITE" id="PS50181"/>
    </source>
</evidence>
<dbReference type="SMART" id="SM00256">
    <property type="entry name" value="FBOX"/>
    <property type="match status" value="1"/>
</dbReference>
<dbReference type="WBParaSite" id="Hba_12932">
    <property type="protein sequence ID" value="Hba_12932"/>
    <property type="gene ID" value="Hba_12932"/>
</dbReference>
<evidence type="ECO:0000313" key="2">
    <source>
        <dbReference type="Proteomes" id="UP000095283"/>
    </source>
</evidence>
<reference evidence="3" key="1">
    <citation type="submission" date="2016-11" db="UniProtKB">
        <authorList>
            <consortium name="WormBaseParasite"/>
        </authorList>
    </citation>
    <scope>IDENTIFICATION</scope>
</reference>
<organism evidence="2 3">
    <name type="scientific">Heterorhabditis bacteriophora</name>
    <name type="common">Entomopathogenic nematode worm</name>
    <dbReference type="NCBI Taxonomy" id="37862"/>
    <lineage>
        <taxon>Eukaryota</taxon>
        <taxon>Metazoa</taxon>
        <taxon>Ecdysozoa</taxon>
        <taxon>Nematoda</taxon>
        <taxon>Chromadorea</taxon>
        <taxon>Rhabditida</taxon>
        <taxon>Rhabditina</taxon>
        <taxon>Rhabditomorpha</taxon>
        <taxon>Strongyloidea</taxon>
        <taxon>Heterorhabditidae</taxon>
        <taxon>Heterorhabditis</taxon>
    </lineage>
</organism>
<proteinExistence type="predicted"/>
<dbReference type="Gene3D" id="3.80.10.10">
    <property type="entry name" value="Ribonuclease Inhibitor"/>
    <property type="match status" value="1"/>
</dbReference>
<accession>A0A1I7X674</accession>
<dbReference type="InterPro" id="IPR032675">
    <property type="entry name" value="LRR_dom_sf"/>
</dbReference>
<name>A0A1I7X674_HETBA</name>
<dbReference type="InterPro" id="IPR001810">
    <property type="entry name" value="F-box_dom"/>
</dbReference>
<dbReference type="Gene3D" id="1.20.1280.50">
    <property type="match status" value="1"/>
</dbReference>
<dbReference type="PROSITE" id="PS50181">
    <property type="entry name" value="FBOX"/>
    <property type="match status" value="1"/>
</dbReference>
<keyword evidence="2" id="KW-1185">Reference proteome</keyword>
<evidence type="ECO:0000313" key="3">
    <source>
        <dbReference type="WBParaSite" id="Hba_12932"/>
    </source>
</evidence>
<sequence>MDVVTEGSPTKNSESLEVNCKSNLQKPSDEQVKGSASSFDRIPNEILHKIFDCLELEERIVAEQVCSRWHSVLSGGGCPLEDVVVFNIFEKPVWDNTVSKNASSQMKSVDVFTYSASHILVYLHERLPCLEALTMRPHSSAFFWSGLDLPSFPAFSNLTTLIIDNYNLRKFDFHLESIFIRFINLFLLVQTLRLCQLCPLHESFVTQARDKPLLNLKMLKLDLCYGKLTCIVRDFISINSCLSILSLNVLCQLDTLSEVCYVADLLHRRRVGLHLAILQNYSENNDKEYSCASLQVPAALFSVMTKFEASFVEDVAVFHAFLMAAPLKILREVKLVECCAVDNEVITSLAKNAPLLRKLTLKKCENTTEAGILHFVLGLSTRLSKDLQVTWVRDRRFARPASFYLELVHTHKEMLKGKRMKFFTKTFSETDDGEHIIISDREKGKSLMIRDYSEQQTYRIVGVVIPYSGEECTSESDDQSEEIHTDNYVDQLTVEQVKIT</sequence>